<feature type="signal peptide" evidence="2">
    <location>
        <begin position="1"/>
        <end position="18"/>
    </location>
</feature>
<dbReference type="PANTHER" id="PTHR32009:SF115">
    <property type="entry name" value="RPP1-LIKE DISEASE RESISTANCE PROTEIN-RELATED"/>
    <property type="match status" value="1"/>
</dbReference>
<feature type="chain" id="PRO_5046614985" description="TIR domain-containing protein" evidence="2">
    <location>
        <begin position="19"/>
        <end position="192"/>
    </location>
</feature>
<gene>
    <name evidence="4" type="ORF">HID58_085510</name>
</gene>
<evidence type="ECO:0000313" key="4">
    <source>
        <dbReference type="EMBL" id="KAH0857249.1"/>
    </source>
</evidence>
<protein>
    <recommendedName>
        <fullName evidence="3">TIR domain-containing protein</fullName>
    </recommendedName>
</protein>
<reference evidence="4 5" key="1">
    <citation type="submission" date="2021-05" db="EMBL/GenBank/DDBJ databases">
        <title>Genome Assembly of Synthetic Allotetraploid Brassica napus Reveals Homoeologous Exchanges between Subgenomes.</title>
        <authorList>
            <person name="Davis J.T."/>
        </authorList>
    </citation>
    <scope>NUCLEOTIDE SEQUENCE [LARGE SCALE GENOMIC DNA]</scope>
    <source>
        <strain evidence="5">cv. Da-Ae</strain>
        <tissue evidence="4">Seedling</tissue>
    </source>
</reference>
<accession>A0ABQ7XP95</accession>
<proteinExistence type="predicted"/>
<evidence type="ECO:0000256" key="1">
    <source>
        <dbReference type="ARBA" id="ARBA00023027"/>
    </source>
</evidence>
<keyword evidence="5" id="KW-1185">Reference proteome</keyword>
<sequence length="192" mass="21848">ALDPLSWLLLLLPRLAHGDTASSRASTDPTSVKPFSVIYFNCYGITMFDDQAIERSQIIAPALTQAIRESRISIVVLSKNAMPLLADPSDVQKQTGDFGKVFSKTCRRKREEESQRWSEALTDWRGGQLPQIKQNIYPNRYVINQSFTRSPCLALVEIFFLPPPNLRSSLTSHHFSFFLISYLSLLYVKSYK</sequence>
<feature type="domain" description="TIR" evidence="3">
    <location>
        <begin position="86"/>
        <end position="125"/>
    </location>
</feature>
<dbReference type="InterPro" id="IPR000157">
    <property type="entry name" value="TIR_dom"/>
</dbReference>
<comment type="caution">
    <text evidence="4">The sequence shown here is derived from an EMBL/GenBank/DDBJ whole genome shotgun (WGS) entry which is preliminary data.</text>
</comment>
<dbReference type="Proteomes" id="UP000824890">
    <property type="component" value="Unassembled WGS sequence"/>
</dbReference>
<dbReference type="PANTHER" id="PTHR32009">
    <property type="entry name" value="TMV RESISTANCE PROTEIN N-LIKE"/>
    <property type="match status" value="1"/>
</dbReference>
<evidence type="ECO:0000313" key="5">
    <source>
        <dbReference type="Proteomes" id="UP000824890"/>
    </source>
</evidence>
<keyword evidence="2" id="KW-0732">Signal</keyword>
<keyword evidence="1" id="KW-0520">NAD</keyword>
<name>A0ABQ7XP95_BRANA</name>
<feature type="domain" description="TIR" evidence="3">
    <location>
        <begin position="40"/>
        <end position="81"/>
    </location>
</feature>
<organism evidence="4 5">
    <name type="scientific">Brassica napus</name>
    <name type="common">Rape</name>
    <dbReference type="NCBI Taxonomy" id="3708"/>
    <lineage>
        <taxon>Eukaryota</taxon>
        <taxon>Viridiplantae</taxon>
        <taxon>Streptophyta</taxon>
        <taxon>Embryophyta</taxon>
        <taxon>Tracheophyta</taxon>
        <taxon>Spermatophyta</taxon>
        <taxon>Magnoliopsida</taxon>
        <taxon>eudicotyledons</taxon>
        <taxon>Gunneridae</taxon>
        <taxon>Pentapetalae</taxon>
        <taxon>rosids</taxon>
        <taxon>malvids</taxon>
        <taxon>Brassicales</taxon>
        <taxon>Brassicaceae</taxon>
        <taxon>Brassiceae</taxon>
        <taxon>Brassica</taxon>
    </lineage>
</organism>
<dbReference type="InterPro" id="IPR035897">
    <property type="entry name" value="Toll_tir_struct_dom_sf"/>
</dbReference>
<dbReference type="Pfam" id="PF01582">
    <property type="entry name" value="TIR"/>
    <property type="match status" value="2"/>
</dbReference>
<evidence type="ECO:0000256" key="2">
    <source>
        <dbReference type="SAM" id="SignalP"/>
    </source>
</evidence>
<dbReference type="EMBL" id="JAGKQM010000019">
    <property type="protein sequence ID" value="KAH0857249.1"/>
    <property type="molecule type" value="Genomic_DNA"/>
</dbReference>
<dbReference type="SUPFAM" id="SSF52200">
    <property type="entry name" value="Toll/Interleukin receptor TIR domain"/>
    <property type="match status" value="1"/>
</dbReference>
<dbReference type="Gene3D" id="3.40.50.10140">
    <property type="entry name" value="Toll/interleukin-1 receptor homology (TIR) domain"/>
    <property type="match status" value="2"/>
</dbReference>
<evidence type="ECO:0000259" key="3">
    <source>
        <dbReference type="Pfam" id="PF01582"/>
    </source>
</evidence>
<feature type="non-terminal residue" evidence="4">
    <location>
        <position position="1"/>
    </location>
</feature>